<dbReference type="AlphaFoldDB" id="A0A6J4E4E2"/>
<dbReference type="SUPFAM" id="SSF89946">
    <property type="entry name" value="Hypothetical protein VC0424"/>
    <property type="match status" value="1"/>
</dbReference>
<dbReference type="EMBL" id="BQKM01000003">
    <property type="protein sequence ID" value="GJN52401.1"/>
    <property type="molecule type" value="Genomic_DNA"/>
</dbReference>
<feature type="domain" description="Regulator of ribonuclease activity B" evidence="2">
    <location>
        <begin position="144"/>
        <end position="242"/>
    </location>
</feature>
<keyword evidence="6" id="KW-1185">Reference proteome</keyword>
<dbReference type="Proteomes" id="UP000509383">
    <property type="component" value="Chromosome"/>
</dbReference>
<organism evidence="3 5">
    <name type="scientific">Pseudomonas tohonis</name>
    <dbReference type="NCBI Taxonomy" id="2725477"/>
    <lineage>
        <taxon>Bacteria</taxon>
        <taxon>Pseudomonadati</taxon>
        <taxon>Pseudomonadota</taxon>
        <taxon>Gammaproteobacteria</taxon>
        <taxon>Pseudomonadales</taxon>
        <taxon>Pseudomonadaceae</taxon>
        <taxon>Pseudomonas</taxon>
    </lineage>
</organism>
<dbReference type="InterPro" id="IPR009671">
    <property type="entry name" value="RraB_dom"/>
</dbReference>
<evidence type="ECO:0000259" key="1">
    <source>
        <dbReference type="Pfam" id="PF05117"/>
    </source>
</evidence>
<dbReference type="Pfam" id="PF05117">
    <property type="entry name" value="DUF695"/>
    <property type="match status" value="1"/>
</dbReference>
<dbReference type="EMBL" id="AP023189">
    <property type="protein sequence ID" value="BCG24245.1"/>
    <property type="molecule type" value="Genomic_DNA"/>
</dbReference>
<reference evidence="3 5" key="1">
    <citation type="submission" date="2020-05" db="EMBL/GenBank/DDBJ databases">
        <title>Characterization of novel class B3 metallo-beta-lactamase from novel Pseudomonas species.</title>
        <authorList>
            <person name="Yamada K."/>
            <person name="Aoki K."/>
            <person name="Ishii Y."/>
        </authorList>
    </citation>
    <scope>NUCLEOTIDE SEQUENCE [LARGE SCALE GENOMIC DNA]</scope>
    <source>
        <strain evidence="3 5">TUM18999</strain>
        <strain evidence="4 6">TUM20286</strain>
    </source>
</reference>
<evidence type="ECO:0000313" key="3">
    <source>
        <dbReference type="EMBL" id="BCG24245.1"/>
    </source>
</evidence>
<name>A0A6J4E4E2_9PSED</name>
<gene>
    <name evidence="3" type="ORF">TUM18999_24360</name>
    <name evidence="4" type="ORF">TUM20286_21530</name>
</gene>
<dbReference type="RefSeq" id="WP_173180394.1">
    <property type="nucleotide sequence ID" value="NZ_AP023189.1"/>
</dbReference>
<proteinExistence type="predicted"/>
<sequence>MTDDWDFYFAQVDDRPASLYVDLGAVREAPLEHLPFMAYVRLHMRTPRDDGLSSQDEFDRLIEIEDQLTARLVNEGCAYLGRYTGNGLRDFFYFVGDPSLWEGRVAAVLEGFPEYEYEAGTREDREWSTYFDFLFPPAEDQQRISNRRLCAVLESNGDTLETPREIDHWFYLPDEARGQALIAEAATLEFAVRNCGWTEDEDAYQVQLWREDIPQPGHIDELTLAMLALALAFDGDYDGWETVLVTDEPTTLH</sequence>
<evidence type="ECO:0000313" key="5">
    <source>
        <dbReference type="Proteomes" id="UP000509383"/>
    </source>
</evidence>
<accession>A0A6J4E4E2</accession>
<evidence type="ECO:0000313" key="4">
    <source>
        <dbReference type="EMBL" id="GJN52401.1"/>
    </source>
</evidence>
<protein>
    <recommendedName>
        <fullName evidence="7">DUF695 domain-containing protein</fullName>
    </recommendedName>
</protein>
<dbReference type="KEGG" id="ptw:TUM18999_24360"/>
<dbReference type="Pfam" id="PF06877">
    <property type="entry name" value="RraB"/>
    <property type="match status" value="1"/>
</dbReference>
<feature type="domain" description="DUF695" evidence="1">
    <location>
        <begin position="3"/>
        <end position="135"/>
    </location>
</feature>
<evidence type="ECO:0000313" key="6">
    <source>
        <dbReference type="Proteomes" id="UP001054892"/>
    </source>
</evidence>
<evidence type="ECO:0000259" key="2">
    <source>
        <dbReference type="Pfam" id="PF06877"/>
    </source>
</evidence>
<dbReference type="Proteomes" id="UP001054892">
    <property type="component" value="Unassembled WGS sequence"/>
</dbReference>
<dbReference type="InterPro" id="IPR016097">
    <property type="entry name" value="DUF695"/>
</dbReference>
<dbReference type="Gene3D" id="3.30.70.970">
    <property type="entry name" value="RraB-like"/>
    <property type="match status" value="1"/>
</dbReference>
<evidence type="ECO:0008006" key="7">
    <source>
        <dbReference type="Google" id="ProtNLM"/>
    </source>
</evidence>
<dbReference type="InterPro" id="IPR036701">
    <property type="entry name" value="RraB-like_sf"/>
</dbReference>